<evidence type="ECO:0000256" key="5">
    <source>
        <dbReference type="ARBA" id="ARBA00023128"/>
    </source>
</evidence>
<dbReference type="GO" id="GO:0005763">
    <property type="term" value="C:mitochondrial small ribosomal subunit"/>
    <property type="evidence" value="ECO:0007669"/>
    <property type="project" value="TreeGrafter"/>
</dbReference>
<organism evidence="9 10">
    <name type="scientific">Endocarpon pusillum</name>
    <dbReference type="NCBI Taxonomy" id="364733"/>
    <lineage>
        <taxon>Eukaryota</taxon>
        <taxon>Fungi</taxon>
        <taxon>Dikarya</taxon>
        <taxon>Ascomycota</taxon>
        <taxon>Pezizomycotina</taxon>
        <taxon>Eurotiomycetes</taxon>
        <taxon>Chaetothyriomycetidae</taxon>
        <taxon>Verrucariales</taxon>
        <taxon>Verrucariaceae</taxon>
        <taxon>Endocarpon</taxon>
    </lineage>
</organism>
<dbReference type="PANTHER" id="PTHR12810:SF0">
    <property type="entry name" value="SMALL RIBOSOMAL SUBUNIT PROTEIN MS29"/>
    <property type="match status" value="1"/>
</dbReference>
<gene>
    <name evidence="9" type="ORF">GJ744_007739</name>
</gene>
<proteinExistence type="inferred from homology"/>
<feature type="compositionally biased region" description="Polar residues" evidence="8">
    <location>
        <begin position="23"/>
        <end position="39"/>
    </location>
</feature>
<name>A0A8H7E9Y1_9EURO</name>
<protein>
    <recommendedName>
        <fullName evidence="7">Small ribosomal subunit protein mS29</fullName>
    </recommendedName>
</protein>
<comment type="similarity">
    <text evidence="2">Belongs to the mitochondrion-specific ribosomal protein mS29 family.</text>
</comment>
<keyword evidence="4" id="KW-0689">Ribosomal protein</keyword>
<dbReference type="EMBL" id="JAACFV010000004">
    <property type="protein sequence ID" value="KAF7513688.1"/>
    <property type="molecule type" value="Genomic_DNA"/>
</dbReference>
<dbReference type="Proteomes" id="UP000606974">
    <property type="component" value="Unassembled WGS sequence"/>
</dbReference>
<dbReference type="GO" id="GO:0003735">
    <property type="term" value="F:structural constituent of ribosome"/>
    <property type="evidence" value="ECO:0007669"/>
    <property type="project" value="TreeGrafter"/>
</dbReference>
<dbReference type="Pfam" id="PF10236">
    <property type="entry name" value="DAP3"/>
    <property type="match status" value="2"/>
</dbReference>
<evidence type="ECO:0000313" key="10">
    <source>
        <dbReference type="Proteomes" id="UP000606974"/>
    </source>
</evidence>
<evidence type="ECO:0000313" key="9">
    <source>
        <dbReference type="EMBL" id="KAF7513688.1"/>
    </source>
</evidence>
<comment type="caution">
    <text evidence="9">The sequence shown here is derived from an EMBL/GenBank/DDBJ whole genome shotgun (WGS) entry which is preliminary data.</text>
</comment>
<evidence type="ECO:0000256" key="7">
    <source>
        <dbReference type="ARBA" id="ARBA00035140"/>
    </source>
</evidence>
<dbReference type="OrthoDB" id="274828at2759"/>
<evidence type="ECO:0000256" key="1">
    <source>
        <dbReference type="ARBA" id="ARBA00004173"/>
    </source>
</evidence>
<evidence type="ECO:0000256" key="8">
    <source>
        <dbReference type="SAM" id="MobiDB-lite"/>
    </source>
</evidence>
<sequence>MSLSICTGCLARLCITQRAPSIPSRTFSTTNPQAGSPTSRKIKSTKAPYRSSLTFNRSRRPRVVPKLPMIGERKALRKRIVISNTNALEVQGLQDLNVKNMVDETQIGQMLALNEELLDHLRDVRAFKPTQNWNMFRKPSTLMRRESVELGRAILDVSAGRAEERPRTVRRIIAGERGTGKSLMLLQAMSMAFLNDWVVINVPEGQEYTIAHSAYAPMSINSERQLSPDQTAQTASKQSQGSQEMIYSQPTLTAELLQRISKSNENVLKRIPLAHEYKFGDYEPKNLYSLAVVGVEETSLSWKVWQTLWEELTSPSERRRPPVLVAIDGIDHWMTLSKYRSADYKPIHAHQLAPIRHFVEVLFNQNGAGQLANGGIVLAATTGSNAPSVPAFELLMKQLDARTRGLKMGDDGFPMPQPYKTVDQRVLNLLEGSAELNVQGLKGLEKDVEARGLLEYFARSGVFREVVSERTVAEKWSLAGGGVIGELARFGSRLRV</sequence>
<dbReference type="AlphaFoldDB" id="A0A8H7E9Y1"/>
<keyword evidence="5" id="KW-0496">Mitochondrion</keyword>
<keyword evidence="10" id="KW-1185">Reference proteome</keyword>
<evidence type="ECO:0000256" key="4">
    <source>
        <dbReference type="ARBA" id="ARBA00022980"/>
    </source>
</evidence>
<feature type="region of interest" description="Disordered" evidence="8">
    <location>
        <begin position="22"/>
        <end position="48"/>
    </location>
</feature>
<evidence type="ECO:0000256" key="6">
    <source>
        <dbReference type="ARBA" id="ARBA00023274"/>
    </source>
</evidence>
<feature type="region of interest" description="Disordered" evidence="8">
    <location>
        <begin position="225"/>
        <end position="244"/>
    </location>
</feature>
<reference evidence="9" key="1">
    <citation type="submission" date="2020-02" db="EMBL/GenBank/DDBJ databases">
        <authorList>
            <person name="Palmer J.M."/>
        </authorList>
    </citation>
    <scope>NUCLEOTIDE SEQUENCE</scope>
    <source>
        <strain evidence="9">EPUS1.4</strain>
        <tissue evidence="9">Thallus</tissue>
    </source>
</reference>
<dbReference type="InterPro" id="IPR019368">
    <property type="entry name" value="Ribosomal_mS29"/>
</dbReference>
<evidence type="ECO:0000256" key="3">
    <source>
        <dbReference type="ARBA" id="ARBA00022946"/>
    </source>
</evidence>
<evidence type="ECO:0000256" key="2">
    <source>
        <dbReference type="ARBA" id="ARBA00009863"/>
    </source>
</evidence>
<comment type="subcellular location">
    <subcellularLocation>
        <location evidence="1">Mitochondrion</location>
    </subcellularLocation>
</comment>
<keyword evidence="6" id="KW-0687">Ribonucleoprotein</keyword>
<keyword evidence="3" id="KW-0809">Transit peptide</keyword>
<dbReference type="PANTHER" id="PTHR12810">
    <property type="entry name" value="MITOCHONDRIAL 28S RIBOSOMAL PROTEIN S29"/>
    <property type="match status" value="1"/>
</dbReference>
<accession>A0A8H7E9Y1</accession>